<dbReference type="EMBL" id="BONH01000001">
    <property type="protein sequence ID" value="GIF94958.1"/>
    <property type="molecule type" value="Genomic_DNA"/>
</dbReference>
<evidence type="ECO:0000259" key="1">
    <source>
        <dbReference type="PROSITE" id="PS51664"/>
    </source>
</evidence>
<dbReference type="AlphaFoldDB" id="A0A8J3K9D9"/>
<dbReference type="InterPro" id="IPR003776">
    <property type="entry name" value="YcaO-like_dom"/>
</dbReference>
<dbReference type="PANTHER" id="PTHR37809:SF1">
    <property type="entry name" value="RIBOSOMAL PROTEIN S12 METHYLTHIOTRANSFERASE ACCESSORY FACTOR YCAO"/>
    <property type="match status" value="1"/>
</dbReference>
<dbReference type="Gene3D" id="3.30.40.250">
    <property type="match status" value="1"/>
</dbReference>
<sequence length="639" mass="70108">MTTAQVLWDRTCAPLDAALRRSAQRWGGTRRPVEVSALGVRDELSRPATEESAGGVPVHVYGRTAIVGPIGTAGACGRCLARRWQSIRSTELRDALELGSDTEAVGENPYATAFAADTVAALITELVRAEQTARDDTTACVYQVDLETLRVRRWPLVPDAECPDCARQLDDTAEGAQITLRPAPKLDPGSFRVRRVEDYGFELEAFANPVCGALSTNLLYDMSSVSTSPTIGAFTLRSGVYLRETLYGGHADTYARSARIGVLEGMERAAGLRARAKPAKVVASLRELGDAALDPRVCGVHSDEFYDKNPYVTRFTPEREIPWVYGWSLRDQRPVLVPEVLVYYHATGMENRFVQETSNGCASGGSLEEAIYFGLMELVERDAFLLMWHGRSALPEIDPQSSARPATRHMVDRMAMYGYQARFFDTRITFDIPVVTGVAVRRDGGLGTLCFGGGASLDPEAAMSAALCEIATDSVKVRGRTLADEARLRTLTEDFDLVRGLHDHPLMYGVPQMRRYAEFLIGPEGQPHAPARPVAEIYGGSRPAPPLATDLREDLQRCVQAVTDKGFDVIVVDQTMPEQRDLGLHTVSVLVPGLLPIDFGWMRQRAPLMPRVRTALRAAGLRDTDLLPQDLNPAPHPFP</sequence>
<dbReference type="Gene3D" id="3.40.50.720">
    <property type="entry name" value="NAD(P)-binding Rossmann-like Domain"/>
    <property type="match status" value="1"/>
</dbReference>
<dbReference type="NCBIfam" id="TIGR03604">
    <property type="entry name" value="TOMM_cyclo_SagD"/>
    <property type="match status" value="1"/>
</dbReference>
<organism evidence="2 3">
    <name type="scientific">Catellatospora citrea</name>
    <dbReference type="NCBI Taxonomy" id="53366"/>
    <lineage>
        <taxon>Bacteria</taxon>
        <taxon>Bacillati</taxon>
        <taxon>Actinomycetota</taxon>
        <taxon>Actinomycetes</taxon>
        <taxon>Micromonosporales</taxon>
        <taxon>Micromonosporaceae</taxon>
        <taxon>Catellatospora</taxon>
    </lineage>
</organism>
<evidence type="ECO:0000313" key="3">
    <source>
        <dbReference type="Proteomes" id="UP000659904"/>
    </source>
</evidence>
<keyword evidence="3" id="KW-1185">Reference proteome</keyword>
<comment type="caution">
    <text evidence="2">The sequence shown here is derived from an EMBL/GenBank/DDBJ whole genome shotgun (WGS) entry which is preliminary data.</text>
</comment>
<dbReference type="InterPro" id="IPR027624">
    <property type="entry name" value="TOMM_cyclo_SagD"/>
</dbReference>
<dbReference type="Proteomes" id="UP000659904">
    <property type="component" value="Unassembled WGS sequence"/>
</dbReference>
<protein>
    <recommendedName>
        <fullName evidence="1">YcaO domain-containing protein</fullName>
    </recommendedName>
</protein>
<name>A0A8J3K9D9_9ACTN</name>
<dbReference type="NCBIfam" id="TIGR03882">
    <property type="entry name" value="cyclo_dehyd_2"/>
    <property type="match status" value="1"/>
</dbReference>
<dbReference type="Gene3D" id="3.30.1330.230">
    <property type="match status" value="1"/>
</dbReference>
<evidence type="ECO:0000313" key="2">
    <source>
        <dbReference type="EMBL" id="GIF94958.1"/>
    </source>
</evidence>
<feature type="domain" description="YcaO" evidence="1">
    <location>
        <begin position="249"/>
        <end position="639"/>
    </location>
</feature>
<accession>A0A8J3K9D9</accession>
<dbReference type="InterPro" id="IPR022291">
    <property type="entry name" value="Bacteriocin_synth_cyclodeHase"/>
</dbReference>
<reference evidence="2 3" key="1">
    <citation type="submission" date="2021-01" db="EMBL/GenBank/DDBJ databases">
        <title>Whole genome shotgun sequence of Catellatospora citrea NBRC 14495.</title>
        <authorList>
            <person name="Komaki H."/>
            <person name="Tamura T."/>
        </authorList>
    </citation>
    <scope>NUCLEOTIDE SEQUENCE [LARGE SCALE GENOMIC DNA]</scope>
    <source>
        <strain evidence="2 3">NBRC 14495</strain>
    </source>
</reference>
<dbReference type="Gene3D" id="3.30.160.660">
    <property type="match status" value="1"/>
</dbReference>
<dbReference type="PANTHER" id="PTHR37809">
    <property type="entry name" value="RIBOSOMAL PROTEIN S12 METHYLTHIOTRANSFERASE ACCESSORY FACTOR YCAO"/>
    <property type="match status" value="1"/>
</dbReference>
<proteinExistence type="predicted"/>
<dbReference type="PROSITE" id="PS51664">
    <property type="entry name" value="YCAO"/>
    <property type="match status" value="1"/>
</dbReference>
<dbReference type="RefSeq" id="WP_120315866.1">
    <property type="nucleotide sequence ID" value="NZ_BONH01000001.1"/>
</dbReference>
<gene>
    <name evidence="2" type="ORF">Cci01nite_00520</name>
</gene>
<dbReference type="Pfam" id="PF02624">
    <property type="entry name" value="YcaO"/>
    <property type="match status" value="1"/>
</dbReference>